<accession>E6PQD2</accession>
<sequence>MATPHHVVVSMDHQAWQAGYAAGLEGRSNSTPPELDGLVFSSGYTEGEAHRQGYDMEGRQKLANVAPQAKPC</sequence>
<gene>
    <name evidence="1" type="ORF">CARN2_2608</name>
</gene>
<proteinExistence type="predicted"/>
<protein>
    <submittedName>
        <fullName evidence="1">Uncharacterized protein</fullName>
    </submittedName>
</protein>
<comment type="caution">
    <text evidence="1">The sequence shown here is derived from an EMBL/GenBank/DDBJ whole genome shotgun (WGS) entry which is preliminary data.</text>
</comment>
<evidence type="ECO:0000313" key="1">
    <source>
        <dbReference type="EMBL" id="CBH97136.1"/>
    </source>
</evidence>
<name>E6PQD2_9ZZZZ</name>
<organism evidence="1">
    <name type="scientific">mine drainage metagenome</name>
    <dbReference type="NCBI Taxonomy" id="410659"/>
    <lineage>
        <taxon>unclassified sequences</taxon>
        <taxon>metagenomes</taxon>
        <taxon>ecological metagenomes</taxon>
    </lineage>
</organism>
<dbReference type="EMBL" id="CABM01000042">
    <property type="protein sequence ID" value="CBH97136.1"/>
    <property type="molecule type" value="Genomic_DNA"/>
</dbReference>
<dbReference type="AlphaFoldDB" id="E6PQD2"/>
<reference evidence="1" key="1">
    <citation type="submission" date="2009-10" db="EMBL/GenBank/DDBJ databases">
        <title>Diversity of trophic interactions inside an arsenic-rich microbial ecosystem.</title>
        <authorList>
            <person name="Bertin P.N."/>
            <person name="Heinrich-Salmeron A."/>
            <person name="Pelletier E."/>
            <person name="Goulhen-Chollet F."/>
            <person name="Arsene-Ploetze F."/>
            <person name="Gallien S."/>
            <person name="Calteau A."/>
            <person name="Vallenet D."/>
            <person name="Casiot C."/>
            <person name="Chane-Woon-Ming B."/>
            <person name="Giloteaux L."/>
            <person name="Barakat M."/>
            <person name="Bonnefoy V."/>
            <person name="Bruneel O."/>
            <person name="Chandler M."/>
            <person name="Cleiss J."/>
            <person name="Duran R."/>
            <person name="Elbaz-Poulichet F."/>
            <person name="Fonknechten N."/>
            <person name="Lauga B."/>
            <person name="Mornico D."/>
            <person name="Ortet P."/>
            <person name="Schaeffer C."/>
            <person name="Siguier P."/>
            <person name="Alexander Thil Smith A."/>
            <person name="Van Dorsselaer A."/>
            <person name="Weissenbach J."/>
            <person name="Medigue C."/>
            <person name="Le Paslier D."/>
        </authorList>
    </citation>
    <scope>NUCLEOTIDE SEQUENCE</scope>
</reference>